<dbReference type="EMBL" id="UYSU01034603">
    <property type="protein sequence ID" value="VDL94726.1"/>
    <property type="molecule type" value="Genomic_DNA"/>
</dbReference>
<evidence type="ECO:0000256" key="1">
    <source>
        <dbReference type="SAM" id="MobiDB-lite"/>
    </source>
</evidence>
<dbReference type="WBParaSite" id="SSLN_0000867101-mRNA-1">
    <property type="protein sequence ID" value="SSLN_0000867101-mRNA-1"/>
    <property type="gene ID" value="SSLN_0000867101"/>
</dbReference>
<organism evidence="4">
    <name type="scientific">Schistocephalus solidus</name>
    <name type="common">Tapeworm</name>
    <dbReference type="NCBI Taxonomy" id="70667"/>
    <lineage>
        <taxon>Eukaryota</taxon>
        <taxon>Metazoa</taxon>
        <taxon>Spiralia</taxon>
        <taxon>Lophotrochozoa</taxon>
        <taxon>Platyhelminthes</taxon>
        <taxon>Cestoda</taxon>
        <taxon>Eucestoda</taxon>
        <taxon>Diphyllobothriidea</taxon>
        <taxon>Diphyllobothriidae</taxon>
        <taxon>Schistocephalus</taxon>
    </lineage>
</organism>
<sequence>MDSHRSPIHSPSPHSPTGLNTRLPATVTCVLLPRRPNHASLLRPAHWWHFSVGCSHPSSRLPNRTDRFSPLVQLEDLCIPHRSTNWVLQFVNNSAPPPFLLSSSFFLHRRMHEGGGGRALYGAGVQKDSQRPFRASAASSPTETRTFAAVTPDSPIPV</sequence>
<reference evidence="4" key="1">
    <citation type="submission" date="2016-06" db="UniProtKB">
        <authorList>
            <consortium name="WormBaseParasite"/>
        </authorList>
    </citation>
    <scope>IDENTIFICATION</scope>
</reference>
<gene>
    <name evidence="2" type="ORF">SSLN_LOCUS8341</name>
</gene>
<reference evidence="2 3" key="2">
    <citation type="submission" date="2018-11" db="EMBL/GenBank/DDBJ databases">
        <authorList>
            <consortium name="Pathogen Informatics"/>
        </authorList>
    </citation>
    <scope>NUCLEOTIDE SEQUENCE [LARGE SCALE GENOMIC DNA]</scope>
    <source>
        <strain evidence="2 3">NST_G2</strain>
    </source>
</reference>
<evidence type="ECO:0000313" key="3">
    <source>
        <dbReference type="Proteomes" id="UP000275846"/>
    </source>
</evidence>
<protein>
    <submittedName>
        <fullName evidence="2 4">Uncharacterized protein</fullName>
    </submittedName>
</protein>
<evidence type="ECO:0000313" key="2">
    <source>
        <dbReference type="EMBL" id="VDL94726.1"/>
    </source>
</evidence>
<accession>A0A183SVU3</accession>
<name>A0A183SVU3_SCHSO</name>
<feature type="region of interest" description="Disordered" evidence="1">
    <location>
        <begin position="127"/>
        <end position="158"/>
    </location>
</feature>
<dbReference type="Proteomes" id="UP000275846">
    <property type="component" value="Unassembled WGS sequence"/>
</dbReference>
<keyword evidence="3" id="KW-1185">Reference proteome</keyword>
<feature type="region of interest" description="Disordered" evidence="1">
    <location>
        <begin position="1"/>
        <end position="21"/>
    </location>
</feature>
<proteinExistence type="predicted"/>
<evidence type="ECO:0000313" key="4">
    <source>
        <dbReference type="WBParaSite" id="SSLN_0000867101-mRNA-1"/>
    </source>
</evidence>
<dbReference type="AlphaFoldDB" id="A0A183SVU3"/>